<evidence type="ECO:0000313" key="2">
    <source>
        <dbReference type="EMBL" id="CAE0500175.1"/>
    </source>
</evidence>
<dbReference type="Gene3D" id="3.30.70.270">
    <property type="match status" value="2"/>
</dbReference>
<evidence type="ECO:0000259" key="1">
    <source>
        <dbReference type="PROSITE" id="PS50878"/>
    </source>
</evidence>
<gene>
    <name evidence="2" type="ORF">DTER00134_LOCUS15248</name>
</gene>
<dbReference type="InterPro" id="IPR041577">
    <property type="entry name" value="RT_RNaseH_2"/>
</dbReference>
<dbReference type="EMBL" id="HBIP01025321">
    <property type="protein sequence ID" value="CAE0500175.1"/>
    <property type="molecule type" value="Transcribed_RNA"/>
</dbReference>
<reference evidence="2" key="1">
    <citation type="submission" date="2021-01" db="EMBL/GenBank/DDBJ databases">
        <authorList>
            <person name="Corre E."/>
            <person name="Pelletier E."/>
            <person name="Niang G."/>
            <person name="Scheremetjew M."/>
            <person name="Finn R."/>
            <person name="Kale V."/>
            <person name="Holt S."/>
            <person name="Cochrane G."/>
            <person name="Meng A."/>
            <person name="Brown T."/>
            <person name="Cohen L."/>
        </authorList>
    </citation>
    <scope>NUCLEOTIDE SEQUENCE</scope>
    <source>
        <strain evidence="2">CCMP1320</strain>
    </source>
</reference>
<protein>
    <recommendedName>
        <fullName evidence="1">Reverse transcriptase domain-containing protein</fullName>
    </recommendedName>
</protein>
<dbReference type="InterPro" id="IPR053134">
    <property type="entry name" value="RNA-dir_DNA_polymerase"/>
</dbReference>
<feature type="domain" description="Reverse transcriptase" evidence="1">
    <location>
        <begin position="50"/>
        <end position="229"/>
    </location>
</feature>
<dbReference type="PANTHER" id="PTHR24559:SF444">
    <property type="entry name" value="REVERSE TRANSCRIPTASE DOMAIN-CONTAINING PROTEIN"/>
    <property type="match status" value="1"/>
</dbReference>
<dbReference type="PROSITE" id="PS50878">
    <property type="entry name" value="RT_POL"/>
    <property type="match status" value="1"/>
</dbReference>
<dbReference type="Gene3D" id="3.10.10.10">
    <property type="entry name" value="HIV Type 1 Reverse Transcriptase, subunit A, domain 1"/>
    <property type="match status" value="1"/>
</dbReference>
<dbReference type="SUPFAM" id="SSF56672">
    <property type="entry name" value="DNA/RNA polymerases"/>
    <property type="match status" value="1"/>
</dbReference>
<accession>A0A7S3R2F6</accession>
<dbReference type="InterPro" id="IPR043502">
    <property type="entry name" value="DNA/RNA_pol_sf"/>
</dbReference>
<name>A0A7S3R2F6_DUNTE</name>
<dbReference type="InterPro" id="IPR043128">
    <property type="entry name" value="Rev_trsase/Diguanyl_cyclase"/>
</dbReference>
<sequence length="381" mass="43871">MCRLTLPSLKNEQLNMPLTYFQAVLLRWALFLGLPPAELEELRKQLEELTENGLIEPSSSPFGAPVLFVKKKDNTQRICVDYRKLNNITVKNSYPLPRIDDLLDQLHGAEVFSSIDLRSGYHQVRTKERDEHKTAFRTQYGHVQFCVLPFGLCIAPATFQRLMNDVFRTFLLQFVIDYLDDVLIFFKTVRLHMQHLRQVFQLLREHKLYIKRSKCEFAVSALRFLGHVISDRGITMDPDNERAILEWPEPARTTAQCKTQLNGFLGLANINRRMVDNFAEPAAPLNALTADKAEWIWEQPHKDAFAAVKKKMTEKPHFVHAPHPTACFIVETVATGTVIYQRPNPPHVQVIAYSSHKLQPNEAFFPAHEREMLAVNIALTE</sequence>
<dbReference type="CDD" id="cd01647">
    <property type="entry name" value="RT_LTR"/>
    <property type="match status" value="1"/>
</dbReference>
<dbReference type="Pfam" id="PF00078">
    <property type="entry name" value="RVT_1"/>
    <property type="match status" value="1"/>
</dbReference>
<dbReference type="AlphaFoldDB" id="A0A7S3R2F6"/>
<dbReference type="Pfam" id="PF17919">
    <property type="entry name" value="RT_RNaseH_2"/>
    <property type="match status" value="1"/>
</dbReference>
<dbReference type="PANTHER" id="PTHR24559">
    <property type="entry name" value="TRANSPOSON TY3-I GAG-POL POLYPROTEIN"/>
    <property type="match status" value="1"/>
</dbReference>
<organism evidence="2">
    <name type="scientific">Dunaliella tertiolecta</name>
    <name type="common">Green alga</name>
    <dbReference type="NCBI Taxonomy" id="3047"/>
    <lineage>
        <taxon>Eukaryota</taxon>
        <taxon>Viridiplantae</taxon>
        <taxon>Chlorophyta</taxon>
        <taxon>core chlorophytes</taxon>
        <taxon>Chlorophyceae</taxon>
        <taxon>CS clade</taxon>
        <taxon>Chlamydomonadales</taxon>
        <taxon>Dunaliellaceae</taxon>
        <taxon>Dunaliella</taxon>
    </lineage>
</organism>
<dbReference type="InterPro" id="IPR000477">
    <property type="entry name" value="RT_dom"/>
</dbReference>
<proteinExistence type="predicted"/>